<dbReference type="EC" id="2.7.1.176" evidence="2"/>
<dbReference type="InterPro" id="IPR027417">
    <property type="entry name" value="P-loop_NTPase"/>
</dbReference>
<comment type="catalytic activity">
    <reaction evidence="6">
        <text>UDP-N-acetyl-alpha-D-glucosamine + ATP = UDP-N-acetyl-alpha-D-glucosamine 3'-phosphate + ADP + H(+)</text>
        <dbReference type="Rhea" id="RHEA:32671"/>
        <dbReference type="ChEBI" id="CHEBI:15378"/>
        <dbReference type="ChEBI" id="CHEBI:30616"/>
        <dbReference type="ChEBI" id="CHEBI:57705"/>
        <dbReference type="ChEBI" id="CHEBI:64353"/>
        <dbReference type="ChEBI" id="CHEBI:456216"/>
        <dbReference type="EC" id="2.7.1.176"/>
    </reaction>
</comment>
<proteinExistence type="inferred from homology"/>
<evidence type="ECO:0000256" key="2">
    <source>
        <dbReference type="ARBA" id="ARBA00011963"/>
    </source>
</evidence>
<keyword evidence="9" id="KW-1185">Reference proteome</keyword>
<comment type="caution">
    <text evidence="8">The sequence shown here is derived from an EMBL/GenBank/DDBJ whole genome shotgun (WGS) entry which is preliminary data.</text>
</comment>
<protein>
    <recommendedName>
        <fullName evidence="5">UDP-N-acetylglucosamine kinase</fullName>
        <ecNumber evidence="2">2.7.1.176</ecNumber>
    </recommendedName>
    <alternativeName>
        <fullName evidence="5">UDP-N-acetylglucosamine kinase</fullName>
    </alternativeName>
</protein>
<dbReference type="InterPro" id="IPR010488">
    <property type="entry name" value="Zeta_toxin_domain"/>
</dbReference>
<feature type="domain" description="Zeta toxin" evidence="7">
    <location>
        <begin position="53"/>
        <end position="229"/>
    </location>
</feature>
<dbReference type="EMBL" id="JAFBBK010000001">
    <property type="protein sequence ID" value="MBM7416257.1"/>
    <property type="molecule type" value="Genomic_DNA"/>
</dbReference>
<evidence type="ECO:0000256" key="1">
    <source>
        <dbReference type="ARBA" id="ARBA00009104"/>
    </source>
</evidence>
<organism evidence="8 9">
    <name type="scientific">Rhodococcoides corynebacterioides</name>
    <dbReference type="NCBI Taxonomy" id="53972"/>
    <lineage>
        <taxon>Bacteria</taxon>
        <taxon>Bacillati</taxon>
        <taxon>Actinomycetota</taxon>
        <taxon>Actinomycetes</taxon>
        <taxon>Mycobacteriales</taxon>
        <taxon>Nocardiaceae</taxon>
        <taxon>Rhodococcoides</taxon>
    </lineage>
</organism>
<dbReference type="Pfam" id="PF06414">
    <property type="entry name" value="Zeta_toxin"/>
    <property type="match status" value="1"/>
</dbReference>
<evidence type="ECO:0000256" key="6">
    <source>
        <dbReference type="ARBA" id="ARBA00048178"/>
    </source>
</evidence>
<sequence length="272" mass="30317">MASELDALDDLRTEGARNSAAVYEQDFARRKFRRELITDLLDTDESIECGRSAIVTAGVPGAGKSTMLRARGTDLGGYRFLDADEIKVSLIERALEDGIYDDVLGVRLADGHCVAPMELASLVHRESVNIVEAVREECLRRGENIVVEGTLKWEGQPPDLYGEFSDAGYRRIEVLAVEVEAQTAHNRALTRWWGKRMRWRTGDDRLGGRFTPPASIDSGYDGLGQSKCARHAWTFLDLAKTGQVDLVSVEIMAPTAGSRQWRTLRSEQFARQ</sequence>
<evidence type="ECO:0000313" key="9">
    <source>
        <dbReference type="Proteomes" id="UP000703038"/>
    </source>
</evidence>
<keyword evidence="4" id="KW-0067">ATP-binding</keyword>
<reference evidence="8 9" key="1">
    <citation type="submission" date="2021-01" db="EMBL/GenBank/DDBJ databases">
        <title>Genomics of switchgrass bacterial isolates.</title>
        <authorList>
            <person name="Shade A."/>
        </authorList>
    </citation>
    <scope>NUCLEOTIDE SEQUENCE [LARGE SCALE GENOMIC DNA]</scope>
    <source>
        <strain evidence="8 9">PvP111</strain>
    </source>
</reference>
<dbReference type="SUPFAM" id="SSF52540">
    <property type="entry name" value="P-loop containing nucleoside triphosphate hydrolases"/>
    <property type="match status" value="1"/>
</dbReference>
<dbReference type="RefSeq" id="WP_204869098.1">
    <property type="nucleotide sequence ID" value="NZ_JAFBBK010000001.1"/>
</dbReference>
<evidence type="ECO:0000256" key="5">
    <source>
        <dbReference type="ARBA" id="ARBA00032897"/>
    </source>
</evidence>
<keyword evidence="3" id="KW-0547">Nucleotide-binding</keyword>
<evidence type="ECO:0000313" key="8">
    <source>
        <dbReference type="EMBL" id="MBM7416257.1"/>
    </source>
</evidence>
<dbReference type="Proteomes" id="UP000703038">
    <property type="component" value="Unassembled WGS sequence"/>
</dbReference>
<evidence type="ECO:0000256" key="3">
    <source>
        <dbReference type="ARBA" id="ARBA00022741"/>
    </source>
</evidence>
<evidence type="ECO:0000256" key="4">
    <source>
        <dbReference type="ARBA" id="ARBA00022840"/>
    </source>
</evidence>
<evidence type="ECO:0000259" key="7">
    <source>
        <dbReference type="Pfam" id="PF06414"/>
    </source>
</evidence>
<accession>A0ABS2KWH5</accession>
<name>A0ABS2KWH5_9NOCA</name>
<comment type="similarity">
    <text evidence="1">Belongs to the zeta toxin family.</text>
</comment>
<gene>
    <name evidence="8" type="ORF">JOE42_002990</name>
</gene>
<dbReference type="Gene3D" id="3.40.50.300">
    <property type="entry name" value="P-loop containing nucleotide triphosphate hydrolases"/>
    <property type="match status" value="1"/>
</dbReference>